<dbReference type="EMBL" id="JAPFFJ010000004">
    <property type="protein sequence ID" value="KAJ6429549.1"/>
    <property type="molecule type" value="Genomic_DNA"/>
</dbReference>
<feature type="compositionally biased region" description="Basic residues" evidence="1">
    <location>
        <begin position="53"/>
        <end position="66"/>
    </location>
</feature>
<name>A0AAD6KTP8_9ROSI</name>
<sequence>MCLTSLWGAGFPINYYPTFATHHKRNLNHKKLCTEAPTLFFIQTDNHTSPTPQKKRGKKPKWRIQPKAHERWGRG</sequence>
<feature type="region of interest" description="Disordered" evidence="1">
    <location>
        <begin position="44"/>
        <end position="75"/>
    </location>
</feature>
<evidence type="ECO:0000313" key="2">
    <source>
        <dbReference type="EMBL" id="KAJ6429549.1"/>
    </source>
</evidence>
<evidence type="ECO:0000313" key="3">
    <source>
        <dbReference type="Proteomes" id="UP001162972"/>
    </source>
</evidence>
<reference evidence="2 3" key="1">
    <citation type="journal article" date="2023" name="Int. J. Mol. Sci.">
        <title>De Novo Assembly and Annotation of 11 Diverse Shrub Willow (Salix) Genomes Reveals Novel Gene Organization in Sex-Linked Regions.</title>
        <authorList>
            <person name="Hyden B."/>
            <person name="Feng K."/>
            <person name="Yates T.B."/>
            <person name="Jawdy S."/>
            <person name="Cereghino C."/>
            <person name="Smart L.B."/>
            <person name="Muchero W."/>
        </authorList>
    </citation>
    <scope>NUCLEOTIDE SEQUENCE [LARGE SCALE GENOMIC DNA]</scope>
    <source>
        <tissue evidence="2">Shoot tip</tissue>
    </source>
</reference>
<keyword evidence="3" id="KW-1185">Reference proteome</keyword>
<dbReference type="Proteomes" id="UP001162972">
    <property type="component" value="Chromosome 8"/>
</dbReference>
<comment type="caution">
    <text evidence="2">The sequence shown here is derived from an EMBL/GenBank/DDBJ whole genome shotgun (WGS) entry which is preliminary data.</text>
</comment>
<protein>
    <submittedName>
        <fullName evidence="2">Uncharacterized protein</fullName>
    </submittedName>
</protein>
<dbReference type="AlphaFoldDB" id="A0AAD6KTP8"/>
<gene>
    <name evidence="2" type="ORF">OIU84_021031</name>
</gene>
<proteinExistence type="predicted"/>
<evidence type="ECO:0000256" key="1">
    <source>
        <dbReference type="SAM" id="MobiDB-lite"/>
    </source>
</evidence>
<accession>A0AAD6KTP8</accession>
<organism evidence="2 3">
    <name type="scientific">Salix udensis</name>
    <dbReference type="NCBI Taxonomy" id="889485"/>
    <lineage>
        <taxon>Eukaryota</taxon>
        <taxon>Viridiplantae</taxon>
        <taxon>Streptophyta</taxon>
        <taxon>Embryophyta</taxon>
        <taxon>Tracheophyta</taxon>
        <taxon>Spermatophyta</taxon>
        <taxon>Magnoliopsida</taxon>
        <taxon>eudicotyledons</taxon>
        <taxon>Gunneridae</taxon>
        <taxon>Pentapetalae</taxon>
        <taxon>rosids</taxon>
        <taxon>fabids</taxon>
        <taxon>Malpighiales</taxon>
        <taxon>Salicaceae</taxon>
        <taxon>Saliceae</taxon>
        <taxon>Salix</taxon>
    </lineage>
</organism>